<sequence>MPVLVVSAQPVRSSSPPLATALARWRLWLSLRTQWALVSRRGDRHLLADAAIPATYRLGCEEDRRHRDAVRHLHWML</sequence>
<evidence type="ECO:0000313" key="2">
    <source>
        <dbReference type="Proteomes" id="UP000231987"/>
    </source>
</evidence>
<dbReference type="EMBL" id="NJGD01000008">
    <property type="protein sequence ID" value="PJR13896.1"/>
    <property type="molecule type" value="Genomic_DNA"/>
</dbReference>
<comment type="caution">
    <text evidence="1">The sequence shown here is derived from an EMBL/GenBank/DDBJ whole genome shotgun (WGS) entry which is preliminary data.</text>
</comment>
<gene>
    <name evidence="1" type="ORF">CEJ86_19285</name>
</gene>
<dbReference type="AlphaFoldDB" id="A0A2J0Z053"/>
<evidence type="ECO:0000313" key="1">
    <source>
        <dbReference type="EMBL" id="PJR13896.1"/>
    </source>
</evidence>
<accession>A0A2J0Z053</accession>
<dbReference type="Proteomes" id="UP000231987">
    <property type="component" value="Unassembled WGS sequence"/>
</dbReference>
<reference evidence="1 2" key="1">
    <citation type="submission" date="2017-06" db="EMBL/GenBank/DDBJ databases">
        <title>Ensifer strains isolated from leguminous trees and herbs display diverse denitrification phenotypes with some acting as strong N2O sinks.</title>
        <authorList>
            <person name="Woliy K."/>
            <person name="Mania D."/>
            <person name="Bakken L.R."/>
            <person name="Frostegard A."/>
        </authorList>
    </citation>
    <scope>NUCLEOTIDE SEQUENCE [LARGE SCALE GENOMIC DNA]</scope>
    <source>
        <strain evidence="1 2">AC50a</strain>
    </source>
</reference>
<protein>
    <submittedName>
        <fullName evidence="1">Uncharacterized protein</fullName>
    </submittedName>
</protein>
<dbReference type="RefSeq" id="WP_100672971.1">
    <property type="nucleotide sequence ID" value="NZ_JBKOIJ010000001.1"/>
</dbReference>
<name>A0A2J0Z053_RHIML</name>
<organism evidence="1 2">
    <name type="scientific">Rhizobium meliloti</name>
    <name type="common">Ensifer meliloti</name>
    <name type="synonym">Sinorhizobium meliloti</name>
    <dbReference type="NCBI Taxonomy" id="382"/>
    <lineage>
        <taxon>Bacteria</taxon>
        <taxon>Pseudomonadati</taxon>
        <taxon>Pseudomonadota</taxon>
        <taxon>Alphaproteobacteria</taxon>
        <taxon>Hyphomicrobiales</taxon>
        <taxon>Rhizobiaceae</taxon>
        <taxon>Sinorhizobium/Ensifer group</taxon>
        <taxon>Sinorhizobium</taxon>
    </lineage>
</organism>
<proteinExistence type="predicted"/>